<dbReference type="Proteomes" id="UP000652074">
    <property type="component" value="Unassembled WGS sequence"/>
</dbReference>
<accession>A0ABX1MTK7</accession>
<dbReference type="PANTHER" id="PTHR22550:SF18">
    <property type="entry name" value="VWFA DOMAIN-CONTAINING PROTEIN"/>
    <property type="match status" value="1"/>
</dbReference>
<evidence type="ECO:0000259" key="1">
    <source>
        <dbReference type="PROSITE" id="PS50234"/>
    </source>
</evidence>
<gene>
    <name evidence="2" type="ORF">GPA26_08135</name>
</gene>
<dbReference type="SMART" id="SM00327">
    <property type="entry name" value="VWA"/>
    <property type="match status" value="1"/>
</dbReference>
<keyword evidence="3" id="KW-1185">Reference proteome</keyword>
<dbReference type="EMBL" id="WTVR01000013">
    <property type="protein sequence ID" value="NMF88452.1"/>
    <property type="molecule type" value="Genomic_DNA"/>
</dbReference>
<comment type="caution">
    <text evidence="2">The sequence shown here is derived from an EMBL/GenBank/DDBJ whole genome shotgun (WGS) entry which is preliminary data.</text>
</comment>
<evidence type="ECO:0000313" key="3">
    <source>
        <dbReference type="Proteomes" id="UP000652074"/>
    </source>
</evidence>
<proteinExistence type="predicted"/>
<evidence type="ECO:0000313" key="2">
    <source>
        <dbReference type="EMBL" id="NMF88452.1"/>
    </source>
</evidence>
<dbReference type="InterPro" id="IPR002035">
    <property type="entry name" value="VWF_A"/>
</dbReference>
<dbReference type="PROSITE" id="PS50234">
    <property type="entry name" value="VWFA"/>
    <property type="match status" value="1"/>
</dbReference>
<sequence length="331" mass="35463">MSFLWPWLLALLPLPWLLRRWLPPAGTAAVLRVPSLAPFAGPATCGPAARPQGKTLPSLNFMLATFIWVLLVLSAARPLGPAALRTLPVSGRELMLALDVSASMGTADLRLDGPPATRLDVARRIAQDFVTRRDGDRVGLIVFGKQAYLHTPLTFDLNAVRDALAGTPIGLAGRQTALGDAIALATTRLREFRGSERVLVLLTDGANTAGHLSPAQAGWIARREGLRIHVVGIGTEPAQGDGDGAAPSADLDEETLRELANRTGGIYRRATDGQALADFYRLVDRLEPVALGQVAMRPVRELYPWPLAAALLLAATLGWRTRLARPEAARA</sequence>
<organism evidence="2 3">
    <name type="scientific">Aromatoleum petrolei</name>
    <dbReference type="NCBI Taxonomy" id="76116"/>
    <lineage>
        <taxon>Bacteria</taxon>
        <taxon>Pseudomonadati</taxon>
        <taxon>Pseudomonadota</taxon>
        <taxon>Betaproteobacteria</taxon>
        <taxon>Rhodocyclales</taxon>
        <taxon>Rhodocyclaceae</taxon>
        <taxon>Aromatoleum</taxon>
    </lineage>
</organism>
<dbReference type="PANTHER" id="PTHR22550">
    <property type="entry name" value="SPORE GERMINATION PROTEIN"/>
    <property type="match status" value="1"/>
</dbReference>
<name>A0ABX1MTK7_9RHOO</name>
<dbReference type="SUPFAM" id="SSF53300">
    <property type="entry name" value="vWA-like"/>
    <property type="match status" value="1"/>
</dbReference>
<dbReference type="InterPro" id="IPR036465">
    <property type="entry name" value="vWFA_dom_sf"/>
</dbReference>
<feature type="domain" description="VWFA" evidence="1">
    <location>
        <begin position="93"/>
        <end position="286"/>
    </location>
</feature>
<reference evidence="2 3" key="1">
    <citation type="submission" date="2019-12" db="EMBL/GenBank/DDBJ databases">
        <title>Comparative genomics gives insights into the taxonomy of the Azoarcus-Aromatoleum group and reveals separate origins of nif in the plant-associated Azoarcus and non-plant-associated Aromatoleum sub-groups.</title>
        <authorList>
            <person name="Lafos M."/>
            <person name="Maluk M."/>
            <person name="Batista M."/>
            <person name="Junghare M."/>
            <person name="Carmona M."/>
            <person name="Faoro H."/>
            <person name="Cruz L.M."/>
            <person name="Battistoni F."/>
            <person name="De Souza E."/>
            <person name="Pedrosa F."/>
            <person name="Chen W.-M."/>
            <person name="Poole P.S."/>
            <person name="Dixon R.A."/>
            <person name="James E.K."/>
        </authorList>
    </citation>
    <scope>NUCLEOTIDE SEQUENCE [LARGE SCALE GENOMIC DNA]</scope>
    <source>
        <strain evidence="2 3">ToN1</strain>
    </source>
</reference>
<dbReference type="InterPro" id="IPR050768">
    <property type="entry name" value="UPF0353/GerABKA_families"/>
</dbReference>
<dbReference type="Pfam" id="PF13519">
    <property type="entry name" value="VWA_2"/>
    <property type="match status" value="1"/>
</dbReference>
<protein>
    <submittedName>
        <fullName evidence="2">VWA domain-containing protein</fullName>
    </submittedName>
</protein>
<dbReference type="Gene3D" id="3.40.50.410">
    <property type="entry name" value="von Willebrand factor, type A domain"/>
    <property type="match status" value="1"/>
</dbReference>
<dbReference type="RefSeq" id="WP_169205876.1">
    <property type="nucleotide sequence ID" value="NZ_CP059560.1"/>
</dbReference>